<accession>A0A0F7SI80</accession>
<dbReference type="Pfam" id="PF01783">
    <property type="entry name" value="Ribosomal_L32p"/>
    <property type="match status" value="1"/>
</dbReference>
<dbReference type="PANTHER" id="PTHR21026:SF2">
    <property type="entry name" value="LARGE RIBOSOMAL SUBUNIT PROTEIN BL32M"/>
    <property type="match status" value="1"/>
</dbReference>
<evidence type="ECO:0000256" key="1">
    <source>
        <dbReference type="ARBA" id="ARBA00004173"/>
    </source>
</evidence>
<reference evidence="8" key="1">
    <citation type="submission" date="2014-08" db="EMBL/GenBank/DDBJ databases">
        <authorList>
            <person name="Sharma Rahul"/>
            <person name="Thines Marco"/>
        </authorList>
    </citation>
    <scope>NUCLEOTIDE SEQUENCE</scope>
</reference>
<dbReference type="SUPFAM" id="SSF57829">
    <property type="entry name" value="Zn-binding ribosomal proteins"/>
    <property type="match status" value="1"/>
</dbReference>
<dbReference type="InterPro" id="IPR011332">
    <property type="entry name" value="Ribosomal_zn-bd"/>
</dbReference>
<keyword evidence="4 8" id="KW-0689">Ribosomal protein</keyword>
<sequence>MASVPSTTRNILASLFHSSSLFASSSASSSAAVVRSATLSAPLAPSPSIWETLQGLWGLLPPIVLAVPKQRTSHSKKRLRSVNKQLDRKTNIVTCPACGLPKLSHSICRVCLSSITRSLKNEQRVKALLEGEEEAPVLDRVEAPLEVEAVKKE</sequence>
<keyword evidence="5" id="KW-0496">Mitochondrion</keyword>
<dbReference type="InterPro" id="IPR051991">
    <property type="entry name" value="Mitoribosomal_protein_bL32"/>
</dbReference>
<keyword evidence="6" id="KW-0687">Ribonucleoprotein</keyword>
<dbReference type="HAMAP" id="MF_00340">
    <property type="entry name" value="Ribosomal_bL32"/>
    <property type="match status" value="1"/>
</dbReference>
<proteinExistence type="inferred from homology"/>
<protein>
    <recommendedName>
        <fullName evidence="7">Large ribosomal subunit protein bL32m</fullName>
    </recommendedName>
</protein>
<name>A0A0F7SI80_PHARH</name>
<dbReference type="GO" id="GO:0006412">
    <property type="term" value="P:translation"/>
    <property type="evidence" value="ECO:0007669"/>
    <property type="project" value="InterPro"/>
</dbReference>
<dbReference type="PANTHER" id="PTHR21026">
    <property type="entry name" value="39S RIBOSOMAL PROTEIN L32, MITOCHONDRIAL"/>
    <property type="match status" value="1"/>
</dbReference>
<evidence type="ECO:0000256" key="6">
    <source>
        <dbReference type="ARBA" id="ARBA00023274"/>
    </source>
</evidence>
<comment type="subcellular location">
    <subcellularLocation>
        <location evidence="1">Mitochondrion</location>
    </subcellularLocation>
</comment>
<comment type="similarity">
    <text evidence="2">Belongs to the bacterial ribosomal protein bL32 family.</text>
</comment>
<dbReference type="GO" id="GO:0003735">
    <property type="term" value="F:structural constituent of ribosome"/>
    <property type="evidence" value="ECO:0007669"/>
    <property type="project" value="InterPro"/>
</dbReference>
<evidence type="ECO:0000256" key="7">
    <source>
        <dbReference type="ARBA" id="ARBA00039935"/>
    </source>
</evidence>
<evidence type="ECO:0000256" key="5">
    <source>
        <dbReference type="ARBA" id="ARBA00023128"/>
    </source>
</evidence>
<dbReference type="GO" id="GO:0005762">
    <property type="term" value="C:mitochondrial large ribosomal subunit"/>
    <property type="evidence" value="ECO:0007669"/>
    <property type="project" value="TreeGrafter"/>
</dbReference>
<evidence type="ECO:0000256" key="2">
    <source>
        <dbReference type="ARBA" id="ARBA00008560"/>
    </source>
</evidence>
<dbReference type="EMBL" id="LN483167">
    <property type="protein sequence ID" value="CDZ97009.1"/>
    <property type="molecule type" value="Genomic_DNA"/>
</dbReference>
<evidence type="ECO:0000313" key="8">
    <source>
        <dbReference type="EMBL" id="CDZ97009.1"/>
    </source>
</evidence>
<dbReference type="AlphaFoldDB" id="A0A0F7SI80"/>
<keyword evidence="3" id="KW-0809">Transit peptide</keyword>
<evidence type="ECO:0000256" key="4">
    <source>
        <dbReference type="ARBA" id="ARBA00022980"/>
    </source>
</evidence>
<dbReference type="NCBIfam" id="TIGR01031">
    <property type="entry name" value="rpmF_bact"/>
    <property type="match status" value="1"/>
</dbReference>
<dbReference type="InterPro" id="IPR002677">
    <property type="entry name" value="Ribosomal_bL32"/>
</dbReference>
<organism evidence="8">
    <name type="scientific">Phaffia rhodozyma</name>
    <name type="common">Yeast</name>
    <name type="synonym">Xanthophyllomyces dendrorhous</name>
    <dbReference type="NCBI Taxonomy" id="264483"/>
    <lineage>
        <taxon>Eukaryota</taxon>
        <taxon>Fungi</taxon>
        <taxon>Dikarya</taxon>
        <taxon>Basidiomycota</taxon>
        <taxon>Agaricomycotina</taxon>
        <taxon>Tremellomycetes</taxon>
        <taxon>Cystofilobasidiales</taxon>
        <taxon>Mrakiaceae</taxon>
        <taxon>Phaffia</taxon>
    </lineage>
</organism>
<evidence type="ECO:0000256" key="3">
    <source>
        <dbReference type="ARBA" id="ARBA00022946"/>
    </source>
</evidence>